<evidence type="ECO:0000313" key="2">
    <source>
        <dbReference type="EMBL" id="GJD87432.1"/>
    </source>
</evidence>
<keyword evidence="1" id="KW-1133">Transmembrane helix</keyword>
<evidence type="ECO:0000256" key="1">
    <source>
        <dbReference type="SAM" id="Phobius"/>
    </source>
</evidence>
<keyword evidence="1" id="KW-0472">Membrane</keyword>
<proteinExistence type="predicted"/>
<feature type="transmembrane region" description="Helical" evidence="1">
    <location>
        <begin position="7"/>
        <end position="31"/>
    </location>
</feature>
<organism evidence="2 3">
    <name type="scientific">Methylobacterium hispanicum</name>
    <dbReference type="NCBI Taxonomy" id="270350"/>
    <lineage>
        <taxon>Bacteria</taxon>
        <taxon>Pseudomonadati</taxon>
        <taxon>Pseudomonadota</taxon>
        <taxon>Alphaproteobacteria</taxon>
        <taxon>Hyphomicrobiales</taxon>
        <taxon>Methylobacteriaceae</taxon>
        <taxon>Methylobacterium</taxon>
    </lineage>
</organism>
<accession>A0AAV4ZGT9</accession>
<gene>
    <name evidence="2" type="ORF">BHAOGJBA_0935</name>
</gene>
<dbReference type="AlphaFoldDB" id="A0AAV4ZGT9"/>
<dbReference type="Proteomes" id="UP001055247">
    <property type="component" value="Unassembled WGS sequence"/>
</dbReference>
<name>A0AAV4ZGT9_9HYPH</name>
<comment type="caution">
    <text evidence="2">The sequence shown here is derived from an EMBL/GenBank/DDBJ whole genome shotgun (WGS) entry which is preliminary data.</text>
</comment>
<protein>
    <submittedName>
        <fullName evidence="2">Uncharacterized protein</fullName>
    </submittedName>
</protein>
<keyword evidence="1" id="KW-0812">Transmembrane</keyword>
<keyword evidence="3" id="KW-1185">Reference proteome</keyword>
<dbReference type="EMBL" id="BPQO01000003">
    <property type="protein sequence ID" value="GJD87432.1"/>
    <property type="molecule type" value="Genomic_DNA"/>
</dbReference>
<sequence length="34" mass="3580">MKKAMKLFSYAMIGAFVVGLGLTLWGSAGILTGF</sequence>
<reference evidence="2" key="1">
    <citation type="journal article" date="2016" name="Front. Microbiol.">
        <title>Genome Sequence of the Piezophilic, Mesophilic Sulfate-Reducing Bacterium Desulfovibrio indicus J2T.</title>
        <authorList>
            <person name="Cao J."/>
            <person name="Maignien L."/>
            <person name="Shao Z."/>
            <person name="Alain K."/>
            <person name="Jebbar M."/>
        </authorList>
    </citation>
    <scope>NUCLEOTIDE SEQUENCE</scope>
    <source>
        <strain evidence="2">DSM 16372</strain>
    </source>
</reference>
<evidence type="ECO:0000313" key="3">
    <source>
        <dbReference type="Proteomes" id="UP001055247"/>
    </source>
</evidence>
<reference evidence="2" key="2">
    <citation type="submission" date="2021-08" db="EMBL/GenBank/DDBJ databases">
        <authorList>
            <person name="Tani A."/>
            <person name="Ola A."/>
            <person name="Ogura Y."/>
            <person name="Katsura K."/>
            <person name="Hayashi T."/>
        </authorList>
    </citation>
    <scope>NUCLEOTIDE SEQUENCE</scope>
    <source>
        <strain evidence="2">DSM 16372</strain>
    </source>
</reference>